<dbReference type="InterPro" id="IPR036689">
    <property type="entry name" value="ESAT-6-like_sf"/>
</dbReference>
<organism evidence="1 2">
    <name type="scientific">Cellulosimicrobium arenosum</name>
    <dbReference type="NCBI Taxonomy" id="2708133"/>
    <lineage>
        <taxon>Bacteria</taxon>
        <taxon>Bacillati</taxon>
        <taxon>Actinomycetota</taxon>
        <taxon>Actinomycetes</taxon>
        <taxon>Micrococcales</taxon>
        <taxon>Promicromonosporaceae</taxon>
        <taxon>Cellulosimicrobium</taxon>
    </lineage>
</organism>
<evidence type="ECO:0008006" key="3">
    <source>
        <dbReference type="Google" id="ProtNLM"/>
    </source>
</evidence>
<accession>A0A927J296</accession>
<protein>
    <recommendedName>
        <fullName evidence="3">Proteins of 100 residues with WXG</fullName>
    </recommendedName>
</protein>
<reference evidence="1" key="1">
    <citation type="journal article" date="2018" name="Curr. Microbiol.">
        <title>Cellulosimicrobium arenosum sp. nov., Isolated from Marine Sediment Sand.</title>
        <authorList>
            <person name="Oh M."/>
            <person name="Kim J.H."/>
            <person name="Yoon J.H."/>
            <person name="Schumann P."/>
            <person name="Kim W."/>
        </authorList>
    </citation>
    <scope>NUCLEOTIDE SEQUENCE</scope>
    <source>
        <strain evidence="1">KCTC 49039</strain>
    </source>
</reference>
<dbReference type="AlphaFoldDB" id="A0A927J296"/>
<proteinExistence type="predicted"/>
<name>A0A927J296_9MICO</name>
<evidence type="ECO:0000313" key="2">
    <source>
        <dbReference type="Proteomes" id="UP000610846"/>
    </source>
</evidence>
<comment type="caution">
    <text evidence="1">The sequence shown here is derived from an EMBL/GenBank/DDBJ whole genome shotgun (WGS) entry which is preliminary data.</text>
</comment>
<dbReference type="RefSeq" id="WP_191830140.1">
    <property type="nucleotide sequence ID" value="NZ_JACYHB010000016.1"/>
</dbReference>
<reference evidence="1" key="2">
    <citation type="submission" date="2020-09" db="EMBL/GenBank/DDBJ databases">
        <authorList>
            <person name="Yu Y."/>
        </authorList>
    </citation>
    <scope>NUCLEOTIDE SEQUENCE</scope>
    <source>
        <strain evidence="1">KCTC 49039</strain>
    </source>
</reference>
<keyword evidence="2" id="KW-1185">Reference proteome</keyword>
<dbReference type="SUPFAM" id="SSF140453">
    <property type="entry name" value="EsxAB dimer-like"/>
    <property type="match status" value="1"/>
</dbReference>
<dbReference type="EMBL" id="JACYHB010000016">
    <property type="protein sequence ID" value="MBD8080573.1"/>
    <property type="molecule type" value="Genomic_DNA"/>
</dbReference>
<sequence>MAGLWGANVEELRGLGTTLQQKAEEIKTTMQTLNQQIQSVQWQGPDADQFKGNDWPAAQTQLNQVSQTLTDAGNKATQNAQAQEQTSNS</sequence>
<dbReference type="Proteomes" id="UP000610846">
    <property type="component" value="Unassembled WGS sequence"/>
</dbReference>
<evidence type="ECO:0000313" key="1">
    <source>
        <dbReference type="EMBL" id="MBD8080573.1"/>
    </source>
</evidence>
<dbReference type="Gene3D" id="1.10.287.1060">
    <property type="entry name" value="ESAT-6-like"/>
    <property type="match status" value="1"/>
</dbReference>
<gene>
    <name evidence="1" type="ORF">IF651_16100</name>
</gene>